<accession>A0A5R8KEE3</accession>
<feature type="compositionally biased region" description="Low complexity" evidence="1">
    <location>
        <begin position="218"/>
        <end position="243"/>
    </location>
</feature>
<proteinExistence type="predicted"/>
<dbReference type="AlphaFoldDB" id="A0A5R8KEE3"/>
<evidence type="ECO:0000256" key="1">
    <source>
        <dbReference type="SAM" id="MobiDB-lite"/>
    </source>
</evidence>
<organism evidence="3 4">
    <name type="scientific">Phragmitibacter flavus</name>
    <dbReference type="NCBI Taxonomy" id="2576071"/>
    <lineage>
        <taxon>Bacteria</taxon>
        <taxon>Pseudomonadati</taxon>
        <taxon>Verrucomicrobiota</taxon>
        <taxon>Verrucomicrobiia</taxon>
        <taxon>Verrucomicrobiales</taxon>
        <taxon>Verrucomicrobiaceae</taxon>
        <taxon>Phragmitibacter</taxon>
    </lineage>
</organism>
<keyword evidence="2" id="KW-0732">Signal</keyword>
<evidence type="ECO:0000313" key="3">
    <source>
        <dbReference type="EMBL" id="TLD70650.1"/>
    </source>
</evidence>
<feature type="region of interest" description="Disordered" evidence="1">
    <location>
        <begin position="30"/>
        <end position="60"/>
    </location>
</feature>
<comment type="caution">
    <text evidence="3">The sequence shown here is derived from an EMBL/GenBank/DDBJ whole genome shotgun (WGS) entry which is preliminary data.</text>
</comment>
<feature type="chain" id="PRO_5024308569" description="LPS export ABC transporter periplasmic protein LptC" evidence="2">
    <location>
        <begin position="28"/>
        <end position="243"/>
    </location>
</feature>
<feature type="region of interest" description="Disordered" evidence="1">
    <location>
        <begin position="194"/>
        <end position="243"/>
    </location>
</feature>
<evidence type="ECO:0000313" key="4">
    <source>
        <dbReference type="Proteomes" id="UP000306196"/>
    </source>
</evidence>
<dbReference type="RefSeq" id="WP_138086122.1">
    <property type="nucleotide sequence ID" value="NZ_VAUV01000007.1"/>
</dbReference>
<name>A0A5R8KEE3_9BACT</name>
<evidence type="ECO:0008006" key="5">
    <source>
        <dbReference type="Google" id="ProtNLM"/>
    </source>
</evidence>
<gene>
    <name evidence="3" type="ORF">FEM03_10050</name>
</gene>
<reference evidence="3 4" key="1">
    <citation type="submission" date="2019-05" db="EMBL/GenBank/DDBJ databases">
        <title>Verrucobacter flavum gen. nov., sp. nov. a new member of the family Verrucomicrobiaceae.</title>
        <authorList>
            <person name="Szuroczki S."/>
            <person name="Abbaszade G."/>
            <person name="Szabo A."/>
            <person name="Felfoldi T."/>
            <person name="Schumann P."/>
            <person name="Boka K."/>
            <person name="Keki Z."/>
            <person name="Toumi M."/>
            <person name="Toth E."/>
        </authorList>
    </citation>
    <scope>NUCLEOTIDE SEQUENCE [LARGE SCALE GENOMIC DNA]</scope>
    <source>
        <strain evidence="3 4">MG-N-17</strain>
    </source>
</reference>
<dbReference type="EMBL" id="VAUV01000007">
    <property type="protein sequence ID" value="TLD70650.1"/>
    <property type="molecule type" value="Genomic_DNA"/>
</dbReference>
<dbReference type="OrthoDB" id="188567at2"/>
<keyword evidence="4" id="KW-1185">Reference proteome</keyword>
<feature type="signal peptide" evidence="2">
    <location>
        <begin position="1"/>
        <end position="27"/>
    </location>
</feature>
<protein>
    <recommendedName>
        <fullName evidence="5">LPS export ABC transporter periplasmic protein LptC</fullName>
    </recommendedName>
</protein>
<dbReference type="Proteomes" id="UP000306196">
    <property type="component" value="Unassembled WGS sequence"/>
</dbReference>
<sequence length="243" mass="26284">MNFTRPMFLPLLACAMLVFAGMNLSWAQENDKKTDVKSVNGSTPAKPKAKKGKEVPAKEMEEDMKPVVQGLGAFGQLLPLGRKNLDVQIPSFKDGIPSSILKAESLTRVDDSMMTMEQMDIWLYGSNRDSDMRVQLPLADYNMNTQILSSDERSRISRQDFQMEGDSMIFDTVTQQGKMTGRVEMIIFNTSSLVGSKPGAADTSDGSPAAPETSGQTPEAPVAPAPASASGDASKPSPSNEKK</sequence>
<evidence type="ECO:0000256" key="2">
    <source>
        <dbReference type="SAM" id="SignalP"/>
    </source>
</evidence>